<name>A0A6P7WYZ7_9AMPH</name>
<proteinExistence type="inferred from homology"/>
<dbReference type="OrthoDB" id="409725at2759"/>
<keyword evidence="8 14" id="KW-0812">Transmembrane</keyword>
<evidence type="ECO:0000256" key="14">
    <source>
        <dbReference type="SAM" id="Phobius"/>
    </source>
</evidence>
<dbReference type="GO" id="GO:0000139">
    <property type="term" value="C:Golgi membrane"/>
    <property type="evidence" value="ECO:0007669"/>
    <property type="project" value="UniProtKB-SubCell"/>
</dbReference>
<feature type="transmembrane region" description="Helical" evidence="14">
    <location>
        <begin position="125"/>
        <end position="144"/>
    </location>
</feature>
<dbReference type="InterPro" id="IPR047664">
    <property type="entry name" value="SWEET"/>
</dbReference>
<evidence type="ECO:0000256" key="2">
    <source>
        <dbReference type="ARBA" id="ARBA00004653"/>
    </source>
</evidence>
<keyword evidence="9" id="KW-0677">Repeat</keyword>
<keyword evidence="6" id="KW-1003">Cell membrane</keyword>
<dbReference type="PANTHER" id="PTHR10791:SF30">
    <property type="entry name" value="SUGAR TRANSPORTER SWEET1"/>
    <property type="match status" value="1"/>
</dbReference>
<dbReference type="FunFam" id="1.20.1280.290:FF:000010">
    <property type="entry name" value="Sugar transporter SWEET"/>
    <property type="match status" value="1"/>
</dbReference>
<protein>
    <recommendedName>
        <fullName evidence="4">Sugar transporter SWEET1</fullName>
    </recommendedName>
    <alternativeName>
        <fullName evidence="13">Solute carrier family 50 member 1</fullName>
    </alternativeName>
</protein>
<dbReference type="Gene3D" id="1.20.1280.290">
    <property type="match status" value="2"/>
</dbReference>
<dbReference type="Pfam" id="PF03083">
    <property type="entry name" value="MtN3_slv"/>
    <property type="match status" value="2"/>
</dbReference>
<dbReference type="RefSeq" id="XP_030043525.1">
    <property type="nucleotide sequence ID" value="XM_030187665.1"/>
</dbReference>
<evidence type="ECO:0000256" key="6">
    <source>
        <dbReference type="ARBA" id="ARBA00022475"/>
    </source>
</evidence>
<keyword evidence="5" id="KW-0813">Transport</keyword>
<feature type="transmembrane region" description="Helical" evidence="14">
    <location>
        <begin position="93"/>
        <end position="113"/>
    </location>
</feature>
<dbReference type="AlphaFoldDB" id="A0A6P7WYZ7"/>
<organism evidence="15 16">
    <name type="scientific">Microcaecilia unicolor</name>
    <dbReference type="NCBI Taxonomy" id="1415580"/>
    <lineage>
        <taxon>Eukaryota</taxon>
        <taxon>Metazoa</taxon>
        <taxon>Chordata</taxon>
        <taxon>Craniata</taxon>
        <taxon>Vertebrata</taxon>
        <taxon>Euteleostomi</taxon>
        <taxon>Amphibia</taxon>
        <taxon>Gymnophiona</taxon>
        <taxon>Siphonopidae</taxon>
        <taxon>Microcaecilia</taxon>
    </lineage>
</organism>
<evidence type="ECO:0000256" key="5">
    <source>
        <dbReference type="ARBA" id="ARBA00022448"/>
    </source>
</evidence>
<dbReference type="InterPro" id="IPR004316">
    <property type="entry name" value="SWEET_rpt"/>
</dbReference>
<dbReference type="FunFam" id="1.20.1280.290:FF:000021">
    <property type="entry name" value="Solute carrier family 50 member 1"/>
    <property type="match status" value="1"/>
</dbReference>
<feature type="transmembrane region" description="Helical" evidence="14">
    <location>
        <begin position="63"/>
        <end position="86"/>
    </location>
</feature>
<evidence type="ECO:0000256" key="9">
    <source>
        <dbReference type="ARBA" id="ARBA00022737"/>
    </source>
</evidence>
<gene>
    <name evidence="16" type="primary">SLC50A1</name>
</gene>
<reference evidence="16" key="1">
    <citation type="submission" date="2025-08" db="UniProtKB">
        <authorList>
            <consortium name="RefSeq"/>
        </authorList>
    </citation>
    <scope>IDENTIFICATION</scope>
</reference>
<evidence type="ECO:0000256" key="3">
    <source>
        <dbReference type="ARBA" id="ARBA00007809"/>
    </source>
</evidence>
<feature type="transmembrane region" description="Helical" evidence="14">
    <location>
        <begin position="182"/>
        <end position="202"/>
    </location>
</feature>
<keyword evidence="10 14" id="KW-1133">Transmembrane helix</keyword>
<evidence type="ECO:0000256" key="11">
    <source>
        <dbReference type="ARBA" id="ARBA00023034"/>
    </source>
</evidence>
<evidence type="ECO:0000256" key="12">
    <source>
        <dbReference type="ARBA" id="ARBA00023136"/>
    </source>
</evidence>
<keyword evidence="12 14" id="KW-0472">Membrane</keyword>
<keyword evidence="7 16" id="KW-0762">Sugar transport</keyword>
<dbReference type="KEGG" id="muo:115457948"/>
<dbReference type="Proteomes" id="UP000515156">
    <property type="component" value="Chromosome 14"/>
</dbReference>
<dbReference type="CTD" id="55974"/>
<dbReference type="GO" id="GO:0051119">
    <property type="term" value="F:sugar transmembrane transporter activity"/>
    <property type="evidence" value="ECO:0007669"/>
    <property type="project" value="InterPro"/>
</dbReference>
<evidence type="ECO:0000313" key="16">
    <source>
        <dbReference type="RefSeq" id="XP_030043525.1"/>
    </source>
</evidence>
<dbReference type="FunCoup" id="A0A6P7WYZ7">
    <property type="interactions" value="819"/>
</dbReference>
<keyword evidence="11" id="KW-0333">Golgi apparatus</keyword>
<sequence length="218" mass="24904">MELLAVLSGSCLVFTLAMFCAGLSDLRKMFSTKSTDNIQFLPFLTTDLNNLGWLYYGYMKNDWTLMIVNSTGASLQTIYILTYYFFTPEKCSVLLKTLLSLGVLVLGYCYFYFRIPDVDTRLNQLGLFCSIFTISMYLSPLADLAKIIQTRSTKCLSLPLAVATFLASTSWVLYGWQLADAYIMVPNFPGIVTSILRFWLFWQYSSEQDTYSYKSLYA</sequence>
<keyword evidence="15" id="KW-1185">Reference proteome</keyword>
<evidence type="ECO:0000256" key="4">
    <source>
        <dbReference type="ARBA" id="ARBA00021741"/>
    </source>
</evidence>
<comment type="subcellular location">
    <subcellularLocation>
        <location evidence="1">Cell membrane</location>
        <topology evidence="1">Multi-pass membrane protein</topology>
    </subcellularLocation>
    <subcellularLocation>
        <location evidence="2">Golgi apparatus membrane</location>
        <topology evidence="2">Multi-pass membrane protein</topology>
    </subcellularLocation>
</comment>
<evidence type="ECO:0000256" key="1">
    <source>
        <dbReference type="ARBA" id="ARBA00004651"/>
    </source>
</evidence>
<comment type="similarity">
    <text evidence="3">Belongs to the SWEET sugar transporter family.</text>
</comment>
<dbReference type="GO" id="GO:0005886">
    <property type="term" value="C:plasma membrane"/>
    <property type="evidence" value="ECO:0007669"/>
    <property type="project" value="UniProtKB-SubCell"/>
</dbReference>
<evidence type="ECO:0000256" key="8">
    <source>
        <dbReference type="ARBA" id="ARBA00022692"/>
    </source>
</evidence>
<evidence type="ECO:0000313" key="15">
    <source>
        <dbReference type="Proteomes" id="UP000515156"/>
    </source>
</evidence>
<accession>A0A6P7WYZ7</accession>
<evidence type="ECO:0000256" key="7">
    <source>
        <dbReference type="ARBA" id="ARBA00022597"/>
    </source>
</evidence>
<evidence type="ECO:0000256" key="10">
    <source>
        <dbReference type="ARBA" id="ARBA00022989"/>
    </source>
</evidence>
<dbReference type="InParanoid" id="A0A6P7WYZ7"/>
<dbReference type="GeneID" id="115457948"/>
<evidence type="ECO:0000256" key="13">
    <source>
        <dbReference type="ARBA" id="ARBA00031430"/>
    </source>
</evidence>
<feature type="transmembrane region" description="Helical" evidence="14">
    <location>
        <begin position="156"/>
        <end position="176"/>
    </location>
</feature>
<dbReference type="PANTHER" id="PTHR10791">
    <property type="entry name" value="RAG1-ACTIVATING PROTEIN 1"/>
    <property type="match status" value="1"/>
</dbReference>